<dbReference type="SUPFAM" id="SSF48498">
    <property type="entry name" value="Tetracyclin repressor-like, C-terminal domain"/>
    <property type="match status" value="1"/>
</dbReference>
<dbReference type="Proteomes" id="UP000595374">
    <property type="component" value="Chromosome"/>
</dbReference>
<keyword evidence="4" id="KW-0804">Transcription</keyword>
<dbReference type="InterPro" id="IPR009057">
    <property type="entry name" value="Homeodomain-like_sf"/>
</dbReference>
<dbReference type="Gene3D" id="1.10.357.10">
    <property type="entry name" value="Tetracycline Repressor, domain 2"/>
    <property type="match status" value="1"/>
</dbReference>
<feature type="domain" description="HTH tetR-type" evidence="6">
    <location>
        <begin position="7"/>
        <end position="67"/>
    </location>
</feature>
<evidence type="ECO:0000313" key="8">
    <source>
        <dbReference type="Proteomes" id="UP000595374"/>
    </source>
</evidence>
<organism evidence="7 8">
    <name type="scientific">Brevibacterium casei</name>
    <dbReference type="NCBI Taxonomy" id="33889"/>
    <lineage>
        <taxon>Bacteria</taxon>
        <taxon>Bacillati</taxon>
        <taxon>Actinomycetota</taxon>
        <taxon>Actinomycetes</taxon>
        <taxon>Micrococcales</taxon>
        <taxon>Brevibacteriaceae</taxon>
        <taxon>Brevibacterium</taxon>
    </lineage>
</organism>
<protein>
    <submittedName>
        <fullName evidence="7">TetR family transcriptional regulator</fullName>
    </submittedName>
</protein>
<evidence type="ECO:0000256" key="3">
    <source>
        <dbReference type="ARBA" id="ARBA00023125"/>
    </source>
</evidence>
<dbReference type="PANTHER" id="PTHR30055:SF200">
    <property type="entry name" value="HTH-TYPE TRANSCRIPTIONAL REPRESSOR BDCR"/>
    <property type="match status" value="1"/>
</dbReference>
<dbReference type="SUPFAM" id="SSF46689">
    <property type="entry name" value="Homeodomain-like"/>
    <property type="match status" value="1"/>
</dbReference>
<keyword evidence="2" id="KW-0805">Transcription regulation</keyword>
<accession>A0A7T3ZYG9</accession>
<evidence type="ECO:0000259" key="6">
    <source>
        <dbReference type="PROSITE" id="PS50977"/>
    </source>
</evidence>
<evidence type="ECO:0000313" key="7">
    <source>
        <dbReference type="EMBL" id="QQB13993.1"/>
    </source>
</evidence>
<keyword evidence="3 5" id="KW-0238">DNA-binding</keyword>
<proteinExistence type="predicted"/>
<dbReference type="InterPro" id="IPR036271">
    <property type="entry name" value="Tet_transcr_reg_TetR-rel_C_sf"/>
</dbReference>
<dbReference type="RefSeq" id="WP_198499122.1">
    <property type="nucleotide sequence ID" value="NZ_CP065989.1"/>
</dbReference>
<evidence type="ECO:0000256" key="1">
    <source>
        <dbReference type="ARBA" id="ARBA00022491"/>
    </source>
</evidence>
<dbReference type="InterPro" id="IPR039538">
    <property type="entry name" value="BetI_C"/>
</dbReference>
<dbReference type="PANTHER" id="PTHR30055">
    <property type="entry name" value="HTH-TYPE TRANSCRIPTIONAL REGULATOR RUTR"/>
    <property type="match status" value="1"/>
</dbReference>
<dbReference type="GO" id="GO:0000976">
    <property type="term" value="F:transcription cis-regulatory region binding"/>
    <property type="evidence" value="ECO:0007669"/>
    <property type="project" value="TreeGrafter"/>
</dbReference>
<dbReference type="Pfam" id="PF13977">
    <property type="entry name" value="TetR_C_6"/>
    <property type="match status" value="1"/>
</dbReference>
<feature type="DNA-binding region" description="H-T-H motif" evidence="5">
    <location>
        <begin position="30"/>
        <end position="49"/>
    </location>
</feature>
<dbReference type="Pfam" id="PF00440">
    <property type="entry name" value="TetR_N"/>
    <property type="match status" value="1"/>
</dbReference>
<dbReference type="AlphaFoldDB" id="A0A7T3ZYG9"/>
<dbReference type="EMBL" id="CP065989">
    <property type="protein sequence ID" value="QQB13993.1"/>
    <property type="molecule type" value="Genomic_DNA"/>
</dbReference>
<dbReference type="InterPro" id="IPR050109">
    <property type="entry name" value="HTH-type_TetR-like_transc_reg"/>
</dbReference>
<dbReference type="GO" id="GO:0003700">
    <property type="term" value="F:DNA-binding transcription factor activity"/>
    <property type="evidence" value="ECO:0007669"/>
    <property type="project" value="TreeGrafter"/>
</dbReference>
<evidence type="ECO:0000256" key="4">
    <source>
        <dbReference type="ARBA" id="ARBA00023163"/>
    </source>
</evidence>
<dbReference type="InterPro" id="IPR001647">
    <property type="entry name" value="HTH_TetR"/>
</dbReference>
<evidence type="ECO:0000256" key="2">
    <source>
        <dbReference type="ARBA" id="ARBA00023015"/>
    </source>
</evidence>
<dbReference type="PROSITE" id="PS50977">
    <property type="entry name" value="HTH_TETR_2"/>
    <property type="match status" value="1"/>
</dbReference>
<sequence>MGRKRAEVRREEILAATIDEIEATGLRALRVADVARRLDLSASLVIYHFATKEALVTEAFAFAGENDLDRARAIVAADRPAQEILDDLLAWYLPSGSTRSWTIWMDAWSAALFDEEIRRTLARLDRAWQTVFAEVVRAGAAAGEFTVAPGDIAEAVTKILAHLDGLSVRLMTSETDSRALMLDWVRDFADSALGRARPRS</sequence>
<evidence type="ECO:0000256" key="5">
    <source>
        <dbReference type="PROSITE-ProRule" id="PRU00335"/>
    </source>
</evidence>
<name>A0A7T3ZYG9_9MICO</name>
<keyword evidence="1" id="KW-0678">Repressor</keyword>
<gene>
    <name evidence="7" type="ORF">I6H47_14610</name>
</gene>
<reference evidence="7 8" key="1">
    <citation type="submission" date="2020-12" db="EMBL/GenBank/DDBJ databases">
        <title>FDA dAtabase for Regulatory Grade micrObial Sequences (FDA-ARGOS): Supporting development and validation of Infectious Disease Dx tests.</title>
        <authorList>
            <person name="Sproer C."/>
            <person name="Gronow S."/>
            <person name="Severitt S."/>
            <person name="Schroder I."/>
            <person name="Tallon L."/>
            <person name="Sadzewicz L."/>
            <person name="Zhao X."/>
            <person name="Boylan J."/>
            <person name="Ott S."/>
            <person name="Bowen H."/>
            <person name="Vavikolanu K."/>
            <person name="Mehta A."/>
            <person name="Aluvathingal J."/>
            <person name="Nadendla S."/>
            <person name="Lowell S."/>
            <person name="Myers T."/>
            <person name="Yan Y."/>
            <person name="Sichtig H."/>
        </authorList>
    </citation>
    <scope>NUCLEOTIDE SEQUENCE [LARGE SCALE GENOMIC DNA]</scope>
    <source>
        <strain evidence="7 8">FDAARGOS_990</strain>
    </source>
</reference>